<dbReference type="GeneID" id="23631992"/>
<dbReference type="RefSeq" id="YP_009121776.1">
    <property type="nucleotide sequence ID" value="NC_026509.1"/>
</dbReference>
<accession>A0A0B6C5N8</accession>
<dbReference type="Pfam" id="PF02497">
    <property type="entry name" value="Arteri_GP4"/>
    <property type="match status" value="1"/>
</dbReference>
<organism evidence="1 2">
    <name type="scientific">DeBrazza's monkey arterivirus</name>
    <dbReference type="NCBI Taxonomy" id="1965063"/>
    <lineage>
        <taxon>Viruses</taxon>
        <taxon>Riboviria</taxon>
        <taxon>Orthornavirae</taxon>
        <taxon>Pisuviricota</taxon>
        <taxon>Pisoniviricetes</taxon>
        <taxon>Nidovirales</taxon>
        <taxon>Arnidovirineae</taxon>
        <taxon>Arteriviridae</taxon>
        <taxon>Simarterivirinae</taxon>
        <taxon>Iotaarterivirus</taxon>
        <taxon>Debiartevirus</taxon>
        <taxon>Iotaarterivirus debrazmo</taxon>
    </lineage>
</organism>
<reference evidence="1 2" key="2">
    <citation type="submission" date="2015-02" db="EMBL/GenBank/DDBJ databases">
        <title>Virome of African Animals.</title>
        <authorList>
            <person name="Ng T.F.F."/>
            <person name="LeBreton M."/>
            <person name="Schneider B.S."/>
            <person name="Gillis A."/>
            <person name="Tamoufe U."/>
            <person name="Diffo L.D.D."/>
            <person name="Takuo J.M."/>
            <person name="Kondov N.O."/>
            <person name="Coffey L."/>
            <person name="Wolfe N.D."/>
            <person name="Delwart E."/>
        </authorList>
    </citation>
    <scope>NUCLEOTIDE SEQUENCE [LARGE SCALE GENOMIC DNA]</scope>
    <source>
        <strain evidence="1">PREDICT-06530</strain>
    </source>
</reference>
<gene>
    <name evidence="1" type="primary">ORF4'</name>
</gene>
<dbReference type="EMBL" id="KP126831">
    <property type="protein sequence ID" value="AJI43728.1"/>
    <property type="molecule type" value="Genomic_RNA"/>
</dbReference>
<dbReference type="Proteomes" id="UP000171565">
    <property type="component" value="Segment"/>
</dbReference>
<reference evidence="1 2" key="1">
    <citation type="submission" date="2014-11" db="EMBL/GenBank/DDBJ databases">
        <authorList>
            <consortium name="USAID EPT PREDICT program"/>
            <person name="Ng T.F.F."/>
            <person name="LeBreton M."/>
            <person name="Schneider B.S."/>
            <person name="Gillis A."/>
            <person name="Tamoufe U."/>
            <person name="Diffo L.D.D."/>
            <person name="Takuo J.M."/>
            <person name="Kondov N.O."/>
            <person name="Coffey L."/>
            <person name="Wolfe N.D."/>
            <person name="Delwart E."/>
        </authorList>
    </citation>
    <scope>NUCLEOTIDE SEQUENCE [LARGE SCALE GENOMIC DNA]</scope>
    <source>
        <strain evidence="1">PREDICT-06530</strain>
    </source>
</reference>
<protein>
    <submittedName>
        <fullName evidence="1">ORF4' protein</fullName>
    </submittedName>
</protein>
<dbReference type="GO" id="GO:0019031">
    <property type="term" value="C:viral envelope"/>
    <property type="evidence" value="ECO:0007669"/>
    <property type="project" value="InterPro"/>
</dbReference>
<evidence type="ECO:0000313" key="2">
    <source>
        <dbReference type="Proteomes" id="UP000171565"/>
    </source>
</evidence>
<dbReference type="InterPro" id="IPR003412">
    <property type="entry name" value="Arteri_GP4"/>
</dbReference>
<evidence type="ECO:0000313" key="1">
    <source>
        <dbReference type="EMBL" id="AJI43728.1"/>
    </source>
</evidence>
<sequence length="202" mass="22466">MHHGHPSVIKFFTSTVYYYGPALFGLVLCGASETVSPLPGRSSHEQCMICTSPNATHFVSWSTQNQIRKGILSETYRRPDYVPPVYAQLLEYGASCDDSQLIGQILRTSETITGNVEGIADAFALLSFADCLITAYHYRALNVSARFHLWDRHNETLLLCFNSSEATLSIHDIPTPWFISPGAIRWATITCAILAILRAFYG</sequence>
<dbReference type="KEGG" id="vg:23631992"/>
<keyword evidence="2" id="KW-1185">Reference proteome</keyword>
<dbReference type="OrthoDB" id="16307at10239"/>
<proteinExistence type="predicted"/>
<name>A0A0B6C5N8_9NIDO</name>